<feature type="signal peptide" evidence="1">
    <location>
        <begin position="1"/>
        <end position="29"/>
    </location>
</feature>
<protein>
    <recommendedName>
        <fullName evidence="4">Lipoprotein</fullName>
    </recommendedName>
</protein>
<keyword evidence="1" id="KW-0732">Signal</keyword>
<sequence length="218" mass="23031">MKRLLIHLSSASLLLFALCLQLSCGKDTANDGDPDRKDFISAMKDEAYLGDAKSTLYVGGSDALPSLSGTSSLSVDKIAGDSVTVALIVNLPDGDGFTLGIPGKQQGKNWRATFDGSTFSIKENGKMEGTVAAGDKEFTWDGYLADDGTILTVRMKYLTADGNIPAASILSTEMTLKRSGSDAPGNANGCTNVVWETRPVFNLYSGGVDLIRVPVCHP</sequence>
<dbReference type="Proteomes" id="UP000618319">
    <property type="component" value="Unassembled WGS sequence"/>
</dbReference>
<accession>A0ABR9TDF1</accession>
<proteinExistence type="predicted"/>
<comment type="caution">
    <text evidence="2">The sequence shown here is derived from an EMBL/GenBank/DDBJ whole genome shotgun (WGS) entry which is preliminary data.</text>
</comment>
<organism evidence="2 3">
    <name type="scientific">Sphingobacterium pedocola</name>
    <dbReference type="NCBI Taxonomy" id="2082722"/>
    <lineage>
        <taxon>Bacteria</taxon>
        <taxon>Pseudomonadati</taxon>
        <taxon>Bacteroidota</taxon>
        <taxon>Sphingobacteriia</taxon>
        <taxon>Sphingobacteriales</taxon>
        <taxon>Sphingobacteriaceae</taxon>
        <taxon>Sphingobacterium</taxon>
    </lineage>
</organism>
<keyword evidence="3" id="KW-1185">Reference proteome</keyword>
<dbReference type="RefSeq" id="WP_196939050.1">
    <property type="nucleotide sequence ID" value="NZ_MU158689.1"/>
</dbReference>
<gene>
    <name evidence="2" type="ORF">C4F40_18220</name>
</gene>
<evidence type="ECO:0000313" key="2">
    <source>
        <dbReference type="EMBL" id="MBE8722662.1"/>
    </source>
</evidence>
<dbReference type="EMBL" id="PSKQ01000024">
    <property type="protein sequence ID" value="MBE8722662.1"/>
    <property type="molecule type" value="Genomic_DNA"/>
</dbReference>
<feature type="chain" id="PRO_5046305204" description="Lipoprotein" evidence="1">
    <location>
        <begin position="30"/>
        <end position="218"/>
    </location>
</feature>
<evidence type="ECO:0000256" key="1">
    <source>
        <dbReference type="SAM" id="SignalP"/>
    </source>
</evidence>
<evidence type="ECO:0000313" key="3">
    <source>
        <dbReference type="Proteomes" id="UP000618319"/>
    </source>
</evidence>
<reference evidence="2 3" key="1">
    <citation type="submission" date="2018-02" db="EMBL/GenBank/DDBJ databases">
        <title>Sphingobacterium KA21.</title>
        <authorList>
            <person name="Vasarhelyi B.M."/>
            <person name="Deshmukh S."/>
            <person name="Balint B."/>
            <person name="Kukolya J."/>
        </authorList>
    </citation>
    <scope>NUCLEOTIDE SEQUENCE [LARGE SCALE GENOMIC DNA]</scope>
    <source>
        <strain evidence="2 3">Ka21</strain>
    </source>
</reference>
<evidence type="ECO:0008006" key="4">
    <source>
        <dbReference type="Google" id="ProtNLM"/>
    </source>
</evidence>
<name>A0ABR9TDF1_9SPHI</name>